<feature type="binding site" evidence="10">
    <location>
        <begin position="124"/>
        <end position="130"/>
    </location>
    <ligand>
        <name>ATP</name>
        <dbReference type="ChEBI" id="CHEBI:30616"/>
    </ligand>
</feature>
<evidence type="ECO:0000256" key="2">
    <source>
        <dbReference type="ARBA" id="ARBA00022598"/>
    </source>
</evidence>
<gene>
    <name evidence="10" type="primary">murF</name>
    <name evidence="15" type="ORF">E6K79_06870</name>
</gene>
<evidence type="ECO:0000256" key="3">
    <source>
        <dbReference type="ARBA" id="ARBA00022618"/>
    </source>
</evidence>
<dbReference type="GO" id="GO:0005524">
    <property type="term" value="F:ATP binding"/>
    <property type="evidence" value="ECO:0007669"/>
    <property type="project" value="UniProtKB-UniRule"/>
</dbReference>
<proteinExistence type="inferred from homology"/>
<feature type="domain" description="Mur ligase central" evidence="14">
    <location>
        <begin position="122"/>
        <end position="306"/>
    </location>
</feature>
<keyword evidence="2 10" id="KW-0436">Ligase</keyword>
<evidence type="ECO:0000256" key="1">
    <source>
        <dbReference type="ARBA" id="ARBA00022490"/>
    </source>
</evidence>
<protein>
    <recommendedName>
        <fullName evidence="10 11">UDP-N-acetylmuramoyl-tripeptide--D-alanyl-D-alanine ligase</fullName>
        <ecNumber evidence="10 11">6.3.2.10</ecNumber>
    </recommendedName>
    <alternativeName>
        <fullName evidence="10">D-alanyl-D-alanine-adding enzyme</fullName>
    </alternativeName>
</protein>
<dbReference type="InterPro" id="IPR004101">
    <property type="entry name" value="Mur_ligase_C"/>
</dbReference>
<comment type="similarity">
    <text evidence="10">Belongs to the MurCDEF family. MurF subfamily.</text>
</comment>
<evidence type="ECO:0000256" key="10">
    <source>
        <dbReference type="HAMAP-Rule" id="MF_02019"/>
    </source>
</evidence>
<dbReference type="GO" id="GO:0008360">
    <property type="term" value="P:regulation of cell shape"/>
    <property type="evidence" value="ECO:0007669"/>
    <property type="project" value="UniProtKB-KW"/>
</dbReference>
<dbReference type="Pfam" id="PF02875">
    <property type="entry name" value="Mur_ligase_C"/>
    <property type="match status" value="1"/>
</dbReference>
<comment type="subcellular location">
    <subcellularLocation>
        <location evidence="10 11">Cytoplasm</location>
    </subcellularLocation>
</comment>
<evidence type="ECO:0000256" key="11">
    <source>
        <dbReference type="RuleBase" id="RU004136"/>
    </source>
</evidence>
<evidence type="ECO:0000256" key="6">
    <source>
        <dbReference type="ARBA" id="ARBA00022960"/>
    </source>
</evidence>
<dbReference type="NCBIfam" id="TIGR01143">
    <property type="entry name" value="murF"/>
    <property type="match status" value="1"/>
</dbReference>
<dbReference type="SUPFAM" id="SSF53623">
    <property type="entry name" value="MurD-like peptide ligases, catalytic domain"/>
    <property type="match status" value="1"/>
</dbReference>
<keyword evidence="9 10" id="KW-0961">Cell wall biogenesis/degradation</keyword>
<dbReference type="Proteomes" id="UP000317691">
    <property type="component" value="Unassembled WGS sequence"/>
</dbReference>
<dbReference type="InterPro" id="IPR035911">
    <property type="entry name" value="MurE/MurF_N"/>
</dbReference>
<dbReference type="InterPro" id="IPR005863">
    <property type="entry name" value="UDP-N-AcMur_synth"/>
</dbReference>
<dbReference type="PANTHER" id="PTHR43024">
    <property type="entry name" value="UDP-N-ACETYLMURAMOYL-TRIPEPTIDE--D-ALANYL-D-ALANINE LIGASE"/>
    <property type="match status" value="1"/>
</dbReference>
<dbReference type="InterPro" id="IPR036615">
    <property type="entry name" value="Mur_ligase_C_dom_sf"/>
</dbReference>
<reference evidence="15 16" key="1">
    <citation type="journal article" date="2019" name="Nat. Microbiol.">
        <title>Mediterranean grassland soil C-N compound turnover is dependent on rainfall and depth, and is mediated by genomically divergent microorganisms.</title>
        <authorList>
            <person name="Diamond S."/>
            <person name="Andeer P.F."/>
            <person name="Li Z."/>
            <person name="Crits-Christoph A."/>
            <person name="Burstein D."/>
            <person name="Anantharaman K."/>
            <person name="Lane K.R."/>
            <person name="Thomas B.C."/>
            <person name="Pan C."/>
            <person name="Northen T.R."/>
            <person name="Banfield J.F."/>
        </authorList>
    </citation>
    <scope>NUCLEOTIDE SEQUENCE [LARGE SCALE GENOMIC DNA]</scope>
    <source>
        <strain evidence="15">WS_9</strain>
    </source>
</reference>
<keyword evidence="8 10" id="KW-0131">Cell cycle</keyword>
<organism evidence="15 16">
    <name type="scientific">Eiseniibacteriota bacterium</name>
    <dbReference type="NCBI Taxonomy" id="2212470"/>
    <lineage>
        <taxon>Bacteria</taxon>
        <taxon>Candidatus Eiseniibacteriota</taxon>
    </lineage>
</organism>
<keyword evidence="1 10" id="KW-0963">Cytoplasm</keyword>
<evidence type="ECO:0000313" key="16">
    <source>
        <dbReference type="Proteomes" id="UP000317691"/>
    </source>
</evidence>
<evidence type="ECO:0000259" key="14">
    <source>
        <dbReference type="Pfam" id="PF08245"/>
    </source>
</evidence>
<dbReference type="GO" id="GO:0008766">
    <property type="term" value="F:UDP-N-acetylmuramoylalanyl-D-glutamyl-2,6-diaminopimelate-D-alanyl-D-alanine ligase activity"/>
    <property type="evidence" value="ECO:0007669"/>
    <property type="project" value="RHEA"/>
</dbReference>
<dbReference type="GO" id="GO:0005737">
    <property type="term" value="C:cytoplasm"/>
    <property type="evidence" value="ECO:0007669"/>
    <property type="project" value="UniProtKB-SubCell"/>
</dbReference>
<keyword evidence="3 10" id="KW-0132">Cell division</keyword>
<evidence type="ECO:0000313" key="15">
    <source>
        <dbReference type="EMBL" id="TMQ64752.1"/>
    </source>
</evidence>
<dbReference type="EMBL" id="VBOZ01000017">
    <property type="protein sequence ID" value="TMQ64752.1"/>
    <property type="molecule type" value="Genomic_DNA"/>
</dbReference>
<dbReference type="AlphaFoldDB" id="A0A538TMA1"/>
<evidence type="ECO:0000256" key="9">
    <source>
        <dbReference type="ARBA" id="ARBA00023316"/>
    </source>
</evidence>
<dbReference type="Gene3D" id="3.90.190.20">
    <property type="entry name" value="Mur ligase, C-terminal domain"/>
    <property type="match status" value="1"/>
</dbReference>
<evidence type="ECO:0000259" key="13">
    <source>
        <dbReference type="Pfam" id="PF02875"/>
    </source>
</evidence>
<name>A0A538TMA1_UNCEI</name>
<dbReference type="Pfam" id="PF01225">
    <property type="entry name" value="Mur_ligase"/>
    <property type="match status" value="1"/>
</dbReference>
<dbReference type="Pfam" id="PF08245">
    <property type="entry name" value="Mur_ligase_M"/>
    <property type="match status" value="1"/>
</dbReference>
<dbReference type="Gene3D" id="3.40.1190.10">
    <property type="entry name" value="Mur-like, catalytic domain"/>
    <property type="match status" value="1"/>
</dbReference>
<dbReference type="InterPro" id="IPR000713">
    <property type="entry name" value="Mur_ligase_N"/>
</dbReference>
<dbReference type="SUPFAM" id="SSF63418">
    <property type="entry name" value="MurE/MurF N-terminal domain"/>
    <property type="match status" value="1"/>
</dbReference>
<dbReference type="HAMAP" id="MF_02019">
    <property type="entry name" value="MurF"/>
    <property type="match status" value="1"/>
</dbReference>
<feature type="domain" description="Mur ligase C-terminal" evidence="13">
    <location>
        <begin position="329"/>
        <end position="454"/>
    </location>
</feature>
<dbReference type="InterPro" id="IPR036565">
    <property type="entry name" value="Mur-like_cat_sf"/>
</dbReference>
<dbReference type="Gene3D" id="3.40.1390.10">
    <property type="entry name" value="MurE/MurF, N-terminal domain"/>
    <property type="match status" value="1"/>
</dbReference>
<dbReference type="PANTHER" id="PTHR43024:SF1">
    <property type="entry name" value="UDP-N-ACETYLMURAMOYL-TRIPEPTIDE--D-ALANYL-D-ALANINE LIGASE"/>
    <property type="match status" value="1"/>
</dbReference>
<dbReference type="InterPro" id="IPR013221">
    <property type="entry name" value="Mur_ligase_cen"/>
</dbReference>
<keyword evidence="4 10" id="KW-0547">Nucleotide-binding</keyword>
<dbReference type="SUPFAM" id="SSF53244">
    <property type="entry name" value="MurD-like peptide ligases, peptide-binding domain"/>
    <property type="match status" value="1"/>
</dbReference>
<evidence type="ECO:0000256" key="5">
    <source>
        <dbReference type="ARBA" id="ARBA00022840"/>
    </source>
</evidence>
<feature type="domain" description="Mur ligase N-terminal catalytic" evidence="12">
    <location>
        <begin position="33"/>
        <end position="109"/>
    </location>
</feature>
<dbReference type="GO" id="GO:0047480">
    <property type="term" value="F:UDP-N-acetylmuramoyl-tripeptide-D-alanyl-D-alanine ligase activity"/>
    <property type="evidence" value="ECO:0007669"/>
    <property type="project" value="UniProtKB-UniRule"/>
</dbReference>
<dbReference type="GO" id="GO:0051301">
    <property type="term" value="P:cell division"/>
    <property type="evidence" value="ECO:0007669"/>
    <property type="project" value="UniProtKB-KW"/>
</dbReference>
<dbReference type="InterPro" id="IPR051046">
    <property type="entry name" value="MurCDEF_CellWall_CoF430Synth"/>
</dbReference>
<dbReference type="UniPathway" id="UPA00219"/>
<comment type="caution">
    <text evidence="15">The sequence shown here is derived from an EMBL/GenBank/DDBJ whole genome shotgun (WGS) entry which is preliminary data.</text>
</comment>
<comment type="function">
    <text evidence="10 11">Involved in cell wall formation. Catalyzes the final step in the synthesis of UDP-N-acetylmuramoyl-pentapeptide, the precursor of murein.</text>
</comment>
<evidence type="ECO:0000256" key="4">
    <source>
        <dbReference type="ARBA" id="ARBA00022741"/>
    </source>
</evidence>
<keyword evidence="7 10" id="KW-0573">Peptidoglycan synthesis</keyword>
<keyword evidence="6 10" id="KW-0133">Cell shape</keyword>
<evidence type="ECO:0000259" key="12">
    <source>
        <dbReference type="Pfam" id="PF01225"/>
    </source>
</evidence>
<sequence>MSRTGSPWLKLFDVLEVTGGRLWDPMPSGTEPHFSGCAIDSRALEGGELFIPLPGSHADGHDFIAAALKGAAGGSLIRAGRASSAEWPRAGKPVIEVRDPLAALQALGRHCRDRVSIPVVAVTGSNGKTTTKEMIAAVLGTASKVHKNVGNLNNHIGVPLTLCRLRPEHEALVIELGMSARGEIEFLATLCRPTVGVLTNASAAHLAQLGTVEEVARAKSELAAAIAPDGLLVLNADDPLLWEMNRRRAVPIRSYALDNAEADLRPTQISTTAVGGTRFTLPDGTVVSLSLLGRHNARNALAAIAVGDHLGVPRDRAAAALHALRPTRHRLELIESKRGVSIVDDVYNANPASMREALALLGSMETGGARRAVLADMLELGVGAESLHEEVGRLVPPDSWLYVAGTYATAVERGARDAGLPASRIRRFEDVPEMAAAVSKDAKRGDLILVKASRGMRLERVVQALEPGSAGKD</sequence>
<evidence type="ECO:0000256" key="8">
    <source>
        <dbReference type="ARBA" id="ARBA00023306"/>
    </source>
</evidence>
<comment type="pathway">
    <text evidence="10 11">Cell wall biogenesis; peptidoglycan biosynthesis.</text>
</comment>
<evidence type="ECO:0000256" key="7">
    <source>
        <dbReference type="ARBA" id="ARBA00022984"/>
    </source>
</evidence>
<dbReference type="GO" id="GO:0009252">
    <property type="term" value="P:peptidoglycan biosynthetic process"/>
    <property type="evidence" value="ECO:0007669"/>
    <property type="project" value="UniProtKB-UniRule"/>
</dbReference>
<dbReference type="EC" id="6.3.2.10" evidence="10 11"/>
<accession>A0A538TMA1</accession>
<dbReference type="GO" id="GO:0071555">
    <property type="term" value="P:cell wall organization"/>
    <property type="evidence" value="ECO:0007669"/>
    <property type="project" value="UniProtKB-KW"/>
</dbReference>
<keyword evidence="5 10" id="KW-0067">ATP-binding</keyword>
<comment type="catalytic activity">
    <reaction evidence="10 11">
        <text>D-alanyl-D-alanine + UDP-N-acetyl-alpha-D-muramoyl-L-alanyl-gamma-D-glutamyl-meso-2,6-diaminopimelate + ATP = UDP-N-acetyl-alpha-D-muramoyl-L-alanyl-gamma-D-glutamyl-meso-2,6-diaminopimeloyl-D-alanyl-D-alanine + ADP + phosphate + H(+)</text>
        <dbReference type="Rhea" id="RHEA:28374"/>
        <dbReference type="ChEBI" id="CHEBI:15378"/>
        <dbReference type="ChEBI" id="CHEBI:30616"/>
        <dbReference type="ChEBI" id="CHEBI:43474"/>
        <dbReference type="ChEBI" id="CHEBI:57822"/>
        <dbReference type="ChEBI" id="CHEBI:61386"/>
        <dbReference type="ChEBI" id="CHEBI:83905"/>
        <dbReference type="ChEBI" id="CHEBI:456216"/>
        <dbReference type="EC" id="6.3.2.10"/>
    </reaction>
</comment>